<evidence type="ECO:0000313" key="3">
    <source>
        <dbReference type="Proteomes" id="UP001595379"/>
    </source>
</evidence>
<dbReference type="Proteomes" id="UP001595379">
    <property type="component" value="Unassembled WGS sequence"/>
</dbReference>
<dbReference type="EMBL" id="JBHRSV010000001">
    <property type="protein sequence ID" value="MFC2924813.1"/>
    <property type="molecule type" value="Genomic_DNA"/>
</dbReference>
<name>A0ABV6ZTS5_9PROT</name>
<protein>
    <recommendedName>
        <fullName evidence="4">CTP synthetase</fullName>
    </recommendedName>
</protein>
<proteinExistence type="predicted"/>
<accession>A0ABV6ZTS5</accession>
<feature type="transmembrane region" description="Helical" evidence="1">
    <location>
        <begin position="40"/>
        <end position="62"/>
    </location>
</feature>
<keyword evidence="1" id="KW-0812">Transmembrane</keyword>
<keyword evidence="1" id="KW-0472">Membrane</keyword>
<sequence>MREPAVLSFTKPAILLGALSALFGAGLFAGVVAIENATAWGIVALCLGFGLVIFGVMTQALWRAVSMAAQQDNDIPSEDAK</sequence>
<feature type="transmembrane region" description="Helical" evidence="1">
    <location>
        <begin position="12"/>
        <end position="34"/>
    </location>
</feature>
<gene>
    <name evidence="2" type="ORF">ACFOOR_01700</name>
</gene>
<organism evidence="2 3">
    <name type="scientific">Hyphobacterium vulgare</name>
    <dbReference type="NCBI Taxonomy" id="1736751"/>
    <lineage>
        <taxon>Bacteria</taxon>
        <taxon>Pseudomonadati</taxon>
        <taxon>Pseudomonadota</taxon>
        <taxon>Alphaproteobacteria</taxon>
        <taxon>Maricaulales</taxon>
        <taxon>Maricaulaceae</taxon>
        <taxon>Hyphobacterium</taxon>
    </lineage>
</organism>
<keyword evidence="1" id="KW-1133">Transmembrane helix</keyword>
<evidence type="ECO:0008006" key="4">
    <source>
        <dbReference type="Google" id="ProtNLM"/>
    </source>
</evidence>
<reference evidence="3" key="1">
    <citation type="journal article" date="2019" name="Int. J. Syst. Evol. Microbiol.">
        <title>The Global Catalogue of Microorganisms (GCM) 10K type strain sequencing project: providing services to taxonomists for standard genome sequencing and annotation.</title>
        <authorList>
            <consortium name="The Broad Institute Genomics Platform"/>
            <consortium name="The Broad Institute Genome Sequencing Center for Infectious Disease"/>
            <person name="Wu L."/>
            <person name="Ma J."/>
        </authorList>
    </citation>
    <scope>NUCLEOTIDE SEQUENCE [LARGE SCALE GENOMIC DNA]</scope>
    <source>
        <strain evidence="3">KCTC 52487</strain>
    </source>
</reference>
<dbReference type="RefSeq" id="WP_343163479.1">
    <property type="nucleotide sequence ID" value="NZ_JBHRSV010000001.1"/>
</dbReference>
<evidence type="ECO:0000313" key="2">
    <source>
        <dbReference type="EMBL" id="MFC2924813.1"/>
    </source>
</evidence>
<evidence type="ECO:0000256" key="1">
    <source>
        <dbReference type="SAM" id="Phobius"/>
    </source>
</evidence>
<comment type="caution">
    <text evidence="2">The sequence shown here is derived from an EMBL/GenBank/DDBJ whole genome shotgun (WGS) entry which is preliminary data.</text>
</comment>
<keyword evidence="3" id="KW-1185">Reference proteome</keyword>